<accession>A0ABV7F059</accession>
<dbReference type="EMBL" id="JBHRTP010000025">
    <property type="protein sequence ID" value="MFC3108290.1"/>
    <property type="molecule type" value="Genomic_DNA"/>
</dbReference>
<dbReference type="PANTHER" id="PTHR37953:SF1">
    <property type="entry name" value="UPF0127 PROTEIN MJ1496"/>
    <property type="match status" value="1"/>
</dbReference>
<dbReference type="PANTHER" id="PTHR37953">
    <property type="entry name" value="UPF0127 PROTEIN MJ1496"/>
    <property type="match status" value="1"/>
</dbReference>
<dbReference type="Proteomes" id="UP001595530">
    <property type="component" value="Unassembled WGS sequence"/>
</dbReference>
<gene>
    <name evidence="2" type="ORF">ACFOFO_10010</name>
</gene>
<reference evidence="3" key="1">
    <citation type="journal article" date="2019" name="Int. J. Syst. Evol. Microbiol.">
        <title>The Global Catalogue of Microorganisms (GCM) 10K type strain sequencing project: providing services to taxonomists for standard genome sequencing and annotation.</title>
        <authorList>
            <consortium name="The Broad Institute Genomics Platform"/>
            <consortium name="The Broad Institute Genome Sequencing Center for Infectious Disease"/>
            <person name="Wu L."/>
            <person name="Ma J."/>
        </authorList>
    </citation>
    <scope>NUCLEOTIDE SEQUENCE [LARGE SCALE GENOMIC DNA]</scope>
    <source>
        <strain evidence="3">KCTC 42986</strain>
    </source>
</reference>
<organism evidence="2 3">
    <name type="scientific">Undibacterium arcticum</name>
    <dbReference type="NCBI Taxonomy" id="1762892"/>
    <lineage>
        <taxon>Bacteria</taxon>
        <taxon>Pseudomonadati</taxon>
        <taxon>Pseudomonadota</taxon>
        <taxon>Betaproteobacteria</taxon>
        <taxon>Burkholderiales</taxon>
        <taxon>Oxalobacteraceae</taxon>
        <taxon>Undibacterium</taxon>
    </lineage>
</organism>
<evidence type="ECO:0000313" key="2">
    <source>
        <dbReference type="EMBL" id="MFC3108290.1"/>
    </source>
</evidence>
<feature type="signal peptide" evidence="1">
    <location>
        <begin position="1"/>
        <end position="24"/>
    </location>
</feature>
<dbReference type="Pfam" id="PF02643">
    <property type="entry name" value="DUF192"/>
    <property type="match status" value="1"/>
</dbReference>
<keyword evidence="1" id="KW-0732">Signal</keyword>
<dbReference type="RefSeq" id="WP_390322846.1">
    <property type="nucleotide sequence ID" value="NZ_JBHRTP010000025.1"/>
</dbReference>
<dbReference type="PROSITE" id="PS51257">
    <property type="entry name" value="PROKAR_LIPOPROTEIN"/>
    <property type="match status" value="1"/>
</dbReference>
<keyword evidence="3" id="KW-1185">Reference proteome</keyword>
<proteinExistence type="predicted"/>
<dbReference type="Gene3D" id="2.60.120.1140">
    <property type="entry name" value="Protein of unknown function DUF192"/>
    <property type="match status" value="1"/>
</dbReference>
<dbReference type="InterPro" id="IPR038695">
    <property type="entry name" value="Saro_0823-like_sf"/>
</dbReference>
<feature type="chain" id="PRO_5045297496" evidence="1">
    <location>
        <begin position="25"/>
        <end position="150"/>
    </location>
</feature>
<protein>
    <submittedName>
        <fullName evidence="2">DUF192 domain-containing protein</fullName>
    </submittedName>
</protein>
<evidence type="ECO:0000256" key="1">
    <source>
        <dbReference type="SAM" id="SignalP"/>
    </source>
</evidence>
<sequence>MKKSLLHSALLATILAGGSACAVAQQTASFPVTQLNSGIHVIKAEVATNEAQREQGLMFREKMGANEGMVFVFDGPTGACMWMKNTLLPLSVAFIDDDGKIVNIEDMKPQTLDSHCAKKLVRYALEMNLGWFKQKNIKPGSAISGLPRAH</sequence>
<comment type="caution">
    <text evidence="2">The sequence shown here is derived from an EMBL/GenBank/DDBJ whole genome shotgun (WGS) entry which is preliminary data.</text>
</comment>
<evidence type="ECO:0000313" key="3">
    <source>
        <dbReference type="Proteomes" id="UP001595530"/>
    </source>
</evidence>
<name>A0ABV7F059_9BURK</name>
<dbReference type="InterPro" id="IPR003795">
    <property type="entry name" value="DUF192"/>
</dbReference>